<dbReference type="Gene3D" id="2.40.50.100">
    <property type="match status" value="1"/>
</dbReference>
<comment type="similarity">
    <text evidence="2 9">Belongs to the membrane fusion protein (MFP) (TC 8.A.1) family.</text>
</comment>
<reference evidence="14 16" key="2">
    <citation type="submission" date="2016-08" db="EMBL/GenBank/DDBJ databases">
        <authorList>
            <person name="Varghese N."/>
            <person name="Submissions Spin"/>
        </authorList>
    </citation>
    <scope>NUCLEOTIDE SEQUENCE [LARGE SCALE GENOMIC DNA]</scope>
    <source>
        <strain evidence="14 16">HL-109</strain>
    </source>
</reference>
<evidence type="ECO:0000256" key="4">
    <source>
        <dbReference type="ARBA" id="ARBA00022475"/>
    </source>
</evidence>
<evidence type="ECO:0000313" key="16">
    <source>
        <dbReference type="Proteomes" id="UP000182800"/>
    </source>
</evidence>
<feature type="coiled-coil region" evidence="10">
    <location>
        <begin position="168"/>
        <end position="195"/>
    </location>
</feature>
<evidence type="ECO:0000256" key="10">
    <source>
        <dbReference type="SAM" id="Coils"/>
    </source>
</evidence>
<keyword evidence="10" id="KW-0175">Coiled coil</keyword>
<dbReference type="Proteomes" id="UP000182800">
    <property type="component" value="Unassembled WGS sequence"/>
</dbReference>
<keyword evidence="7 9" id="KW-1133">Transmembrane helix</keyword>
<evidence type="ECO:0000259" key="11">
    <source>
        <dbReference type="Pfam" id="PF25994"/>
    </source>
</evidence>
<comment type="caution">
    <text evidence="13">The sequence shown here is derived from an EMBL/GenBank/DDBJ whole genome shotgun (WGS) entry which is preliminary data.</text>
</comment>
<evidence type="ECO:0000313" key="15">
    <source>
        <dbReference type="Proteomes" id="UP000050497"/>
    </source>
</evidence>
<evidence type="ECO:0000256" key="2">
    <source>
        <dbReference type="ARBA" id="ARBA00009477"/>
    </source>
</evidence>
<reference evidence="13 15" key="1">
    <citation type="submission" date="2015-09" db="EMBL/GenBank/DDBJ databases">
        <title>Identification and resolution of microdiversity through metagenomic sequencing of parallel consortia.</title>
        <authorList>
            <person name="Nelson W.C."/>
            <person name="Romine M.F."/>
            <person name="Lindemann S.R."/>
        </authorList>
    </citation>
    <scope>NUCLEOTIDE SEQUENCE [LARGE SCALE GENOMIC DNA]</scope>
    <source>
        <strain evidence="13">HL-109</strain>
    </source>
</reference>
<keyword evidence="4 9" id="KW-1003">Cell membrane</keyword>
<dbReference type="InterPro" id="IPR010129">
    <property type="entry name" value="T1SS_HlyD"/>
</dbReference>
<evidence type="ECO:0000256" key="7">
    <source>
        <dbReference type="ARBA" id="ARBA00022989"/>
    </source>
</evidence>
<protein>
    <recommendedName>
        <fullName evidence="9">Membrane fusion protein (MFP) family protein</fullName>
    </recommendedName>
</protein>
<keyword evidence="6 9" id="KW-0812">Transmembrane</keyword>
<feature type="coiled-coil region" evidence="10">
    <location>
        <begin position="256"/>
        <end position="283"/>
    </location>
</feature>
<feature type="transmembrane region" description="Helical" evidence="9">
    <location>
        <begin position="16"/>
        <end position="37"/>
    </location>
</feature>
<evidence type="ECO:0000256" key="8">
    <source>
        <dbReference type="ARBA" id="ARBA00023136"/>
    </source>
</evidence>
<dbReference type="Proteomes" id="UP000050497">
    <property type="component" value="Unassembled WGS sequence"/>
</dbReference>
<evidence type="ECO:0000256" key="5">
    <source>
        <dbReference type="ARBA" id="ARBA00022519"/>
    </source>
</evidence>
<proteinExistence type="inferred from homology"/>
<dbReference type="GO" id="GO:0015031">
    <property type="term" value="P:protein transport"/>
    <property type="evidence" value="ECO:0007669"/>
    <property type="project" value="InterPro"/>
</dbReference>
<keyword evidence="5 9" id="KW-0997">Cell inner membrane</keyword>
<dbReference type="InterPro" id="IPR058781">
    <property type="entry name" value="HH_AprE-like"/>
</dbReference>
<evidence type="ECO:0000313" key="13">
    <source>
        <dbReference type="EMBL" id="KPQ09138.1"/>
    </source>
</evidence>
<dbReference type="PRINTS" id="PR01490">
    <property type="entry name" value="RTXTOXIND"/>
</dbReference>
<evidence type="ECO:0000259" key="12">
    <source>
        <dbReference type="Pfam" id="PF26002"/>
    </source>
</evidence>
<feature type="domain" description="AprE-like beta-barrel" evidence="12">
    <location>
        <begin position="325"/>
        <end position="418"/>
    </location>
</feature>
<keyword evidence="8 9" id="KW-0472">Membrane</keyword>
<dbReference type="GO" id="GO:0005886">
    <property type="term" value="C:plasma membrane"/>
    <property type="evidence" value="ECO:0007669"/>
    <property type="project" value="UniProtKB-SubCell"/>
</dbReference>
<keyword evidence="3 9" id="KW-0813">Transport</keyword>
<dbReference type="STRING" id="1653334.GA0071312_2558"/>
<name>A0A0N8KDP8_9HYPH</name>
<dbReference type="AlphaFoldDB" id="A0A0N8KDP8"/>
<feature type="domain" description="AprE-like long alpha-helical hairpin" evidence="11">
    <location>
        <begin position="92"/>
        <end position="282"/>
    </location>
</feature>
<keyword evidence="16" id="KW-1185">Reference proteome</keyword>
<dbReference type="OrthoDB" id="9810980at2"/>
<evidence type="ECO:0000256" key="1">
    <source>
        <dbReference type="ARBA" id="ARBA00004377"/>
    </source>
</evidence>
<dbReference type="InterPro" id="IPR050739">
    <property type="entry name" value="MFP"/>
</dbReference>
<evidence type="ECO:0000313" key="14">
    <source>
        <dbReference type="EMBL" id="SCC81606.1"/>
    </source>
</evidence>
<comment type="subcellular location">
    <subcellularLocation>
        <location evidence="1 9">Cell inner membrane</location>
        <topology evidence="1 9">Single-pass membrane protein</topology>
    </subcellularLocation>
</comment>
<dbReference type="PANTHER" id="PTHR30386:SF17">
    <property type="entry name" value="ALKALINE PROTEASE SECRETION PROTEIN APRE"/>
    <property type="match status" value="1"/>
</dbReference>
<dbReference type="Pfam" id="PF26002">
    <property type="entry name" value="Beta-barrel_AprE"/>
    <property type="match status" value="1"/>
</dbReference>
<dbReference type="Gene3D" id="2.40.30.170">
    <property type="match status" value="1"/>
</dbReference>
<gene>
    <name evidence="14" type="ORF">GA0071312_2558</name>
    <name evidence="13" type="ORF">HLUCCO17_16130</name>
</gene>
<dbReference type="EMBL" id="FMBM01000002">
    <property type="protein sequence ID" value="SCC81606.1"/>
    <property type="molecule type" value="Genomic_DNA"/>
</dbReference>
<evidence type="ECO:0000256" key="9">
    <source>
        <dbReference type="RuleBase" id="RU365093"/>
    </source>
</evidence>
<accession>A0A0N8KDP8</accession>
<dbReference type="NCBIfam" id="TIGR01843">
    <property type="entry name" value="type_I_hlyD"/>
    <property type="match status" value="1"/>
</dbReference>
<sequence length="441" mass="47585">MMDDWSADIPRSTRGAIFYGIAVIAVFVSVFGVWGIAAPISGAVVSTGYFVASGQNKIMQHLEGGVIAGILVSEGDLVRKGQEIITLDQTAAAAELRRLDLRAARLAAIKARLDAEIAGATRISFSEALLAEAQADPDIAEIIAAQTETFEARRRHVGSEISTLSAGIDGLNERIMGAEAQRAAIERQIAIIAEELEGKEKLLSDGFVRRPEVLALRRAQAGLDGEVGRLVGDMGDSRERIARINEQILSVRNAAAKVAVEQSQEVEAELKDVRERRRAAADMVERSAIIAPEDGIIVKMRYHTPGGVIEAGSPVAEIVPLDADLVIQARVRPQDIDSVRIGQSASVRLTALNKRTTPMVEGRVTYVSADALPAELGREASGQDGFVARIRLDARSLAKVSDFAPTPGMPAEVYIKTRERSFAEYLLQPVKDSMARAFREE</sequence>
<dbReference type="Pfam" id="PF25994">
    <property type="entry name" value="HH_AprE"/>
    <property type="match status" value="1"/>
</dbReference>
<dbReference type="RefSeq" id="WP_074445272.1">
    <property type="nucleotide sequence ID" value="NZ_FMBM01000002.1"/>
</dbReference>
<evidence type="ECO:0000256" key="6">
    <source>
        <dbReference type="ARBA" id="ARBA00022692"/>
    </source>
</evidence>
<dbReference type="PANTHER" id="PTHR30386">
    <property type="entry name" value="MEMBRANE FUSION SUBUNIT OF EMRAB-TOLC MULTIDRUG EFFLUX PUMP"/>
    <property type="match status" value="1"/>
</dbReference>
<dbReference type="EMBL" id="LJSX01000034">
    <property type="protein sequence ID" value="KPQ09138.1"/>
    <property type="molecule type" value="Genomic_DNA"/>
</dbReference>
<dbReference type="InterPro" id="IPR058982">
    <property type="entry name" value="Beta-barrel_AprE"/>
</dbReference>
<evidence type="ECO:0000256" key="3">
    <source>
        <dbReference type="ARBA" id="ARBA00022448"/>
    </source>
</evidence>
<organism evidence="13 15">
    <name type="scientific">Saliniramus fredricksonii</name>
    <dbReference type="NCBI Taxonomy" id="1653334"/>
    <lineage>
        <taxon>Bacteria</taxon>
        <taxon>Pseudomonadati</taxon>
        <taxon>Pseudomonadota</taxon>
        <taxon>Alphaproteobacteria</taxon>
        <taxon>Hyphomicrobiales</taxon>
        <taxon>Salinarimonadaceae</taxon>
        <taxon>Saliniramus</taxon>
    </lineage>
</organism>